<gene>
    <name evidence="2" type="ORF">M0813_28878</name>
</gene>
<accession>A0ABQ8XQT7</accession>
<feature type="compositionally biased region" description="Low complexity" evidence="1">
    <location>
        <begin position="266"/>
        <end position="283"/>
    </location>
</feature>
<evidence type="ECO:0000313" key="2">
    <source>
        <dbReference type="EMBL" id="KAJ6234901.1"/>
    </source>
</evidence>
<feature type="compositionally biased region" description="Basic residues" evidence="1">
    <location>
        <begin position="712"/>
        <end position="742"/>
    </location>
</feature>
<feature type="compositionally biased region" description="Basic and acidic residues" evidence="1">
    <location>
        <begin position="414"/>
        <end position="425"/>
    </location>
</feature>
<feature type="compositionally biased region" description="Basic residues" evidence="1">
    <location>
        <begin position="551"/>
        <end position="574"/>
    </location>
</feature>
<evidence type="ECO:0000256" key="1">
    <source>
        <dbReference type="SAM" id="MobiDB-lite"/>
    </source>
</evidence>
<feature type="region of interest" description="Disordered" evidence="1">
    <location>
        <begin position="506"/>
        <end position="574"/>
    </location>
</feature>
<feature type="compositionally biased region" description="Basic residues" evidence="1">
    <location>
        <begin position="454"/>
        <end position="480"/>
    </location>
</feature>
<sequence length="986" mass="117046">MFLTQINGKKKTNYDPNILHFLNDRVVIGLDNIESSVSKSVSWTRKLFNEPELAEEEIYDSTCTNLLNLVNFLCPTYHNFVASVKTPTSALKENYSEICKVLISLGYPEEKLPQTNKIIQNNKIDKRLISQMILWLKAFYEKNGIKKQNKSHVRMFYVYRECEEKVMVNKTLEEKEIDHFFTRQENIQTFEINPSIQKQNQKHFGKIKNLFWGYQPNKNKNQKRFSSSSLSREIRFLDKTSNGQNSLLKKNIDLSLTMKKNKMNNHNKGQDNINNQTNQNFNTKETGSDQDDFQTNERKREKENAKNDKYDHNQLNGSQNQNNKTNTNTCSLTTSISSNSVSSMSDSSDDESSTFSASSFSEITIVEKIINANNSIDLKDIVFFDILSNKEKEGIKNFQEEKEEIEEIEEIEEEEKKKKEEEKKYQNLKKKEKTKNKKKKGMVKSRTAMNLNRGRARKRSKNSNERKRNKSSSRMKVKKTKKVNLAFLDLDDDIILRKRSRKNSIISRVGNENENGNNNNKDQEMGKKTEKEKVEEKEKKKKKKKEQDKKKKEKKKRKKKHKRKKRKKKRKNRTQIKDLKYDTEYISDLSQGEYLYEYINYFDSLSQYLINPLSNLFKMFQKDPKSIYIYEVFFAIRFLLKFQNKKFQLTNEIFTPIGITLQKSIHCAFEDSQNILKVGIARFKIMYRDSHKKDFQKAELLLKKTHLEIKITQKKKKKKKDKKKSKKKKKIAKKNKNKKEKKKEKEKEKDNGLEKFRRSWSKKMSFALHKMDTKTCSLEIIERKIFDCLKFRSRYHKMVALFSMILFVVSQGKRRAIGYNPKVKKINPKYLINKYIPLPIIPNEQFLELYEDISKLKQSRISLVFPKFWHPYGINFLVSVVVSRQYPIVPGYLKVRNDRLIIGIKGSDSINTHFRNKIQLSKKQENYKVINIFWHKTNLRLKKHQEKTILIAMSKMERNIIIKTINYFIGKYNELEIAKKFKKNFH</sequence>
<dbReference type="EMBL" id="JAOAOG010000266">
    <property type="protein sequence ID" value="KAJ6234901.1"/>
    <property type="molecule type" value="Genomic_DNA"/>
</dbReference>
<dbReference type="GO" id="GO:0003746">
    <property type="term" value="F:translation elongation factor activity"/>
    <property type="evidence" value="ECO:0007669"/>
    <property type="project" value="UniProtKB-KW"/>
</dbReference>
<feature type="compositionally biased region" description="Basic and acidic residues" evidence="1">
    <location>
        <begin position="743"/>
        <end position="753"/>
    </location>
</feature>
<feature type="compositionally biased region" description="Basic and acidic residues" evidence="1">
    <location>
        <begin position="295"/>
        <end position="312"/>
    </location>
</feature>
<organism evidence="2 3">
    <name type="scientific">Anaeramoeba flamelloides</name>
    <dbReference type="NCBI Taxonomy" id="1746091"/>
    <lineage>
        <taxon>Eukaryota</taxon>
        <taxon>Metamonada</taxon>
        <taxon>Anaeramoebidae</taxon>
        <taxon>Anaeramoeba</taxon>
    </lineage>
</organism>
<keyword evidence="3" id="KW-1185">Reference proteome</keyword>
<feature type="compositionally biased region" description="Low complexity" evidence="1">
    <location>
        <begin position="319"/>
        <end position="346"/>
    </location>
</feature>
<evidence type="ECO:0000313" key="3">
    <source>
        <dbReference type="Proteomes" id="UP001150062"/>
    </source>
</evidence>
<name>A0ABQ8XQT7_9EUKA</name>
<proteinExistence type="predicted"/>
<keyword evidence="2" id="KW-0251">Elongation factor</keyword>
<feature type="region of interest" description="Disordered" evidence="1">
    <location>
        <begin position="712"/>
        <end position="753"/>
    </location>
</feature>
<feature type="compositionally biased region" description="Basic residues" evidence="1">
    <location>
        <begin position="426"/>
        <end position="443"/>
    </location>
</feature>
<protein>
    <submittedName>
        <fullName evidence="2">Transcription elongation factor b polypeptide 3</fullName>
    </submittedName>
</protein>
<comment type="caution">
    <text evidence="2">The sequence shown here is derived from an EMBL/GenBank/DDBJ whole genome shotgun (WGS) entry which is preliminary data.</text>
</comment>
<feature type="compositionally biased region" description="Basic and acidic residues" evidence="1">
    <location>
        <begin position="521"/>
        <end position="538"/>
    </location>
</feature>
<feature type="region of interest" description="Disordered" evidence="1">
    <location>
        <begin position="412"/>
        <end position="480"/>
    </location>
</feature>
<feature type="compositionally biased region" description="Low complexity" evidence="1">
    <location>
        <begin position="506"/>
        <end position="520"/>
    </location>
</feature>
<feature type="region of interest" description="Disordered" evidence="1">
    <location>
        <begin position="262"/>
        <end position="357"/>
    </location>
</feature>
<keyword evidence="2" id="KW-0648">Protein biosynthesis</keyword>
<dbReference type="Proteomes" id="UP001150062">
    <property type="component" value="Unassembled WGS sequence"/>
</dbReference>
<reference evidence="2" key="1">
    <citation type="submission" date="2022-08" db="EMBL/GenBank/DDBJ databases">
        <title>Novel sulfate-reducing endosymbionts in the free-living metamonad Anaeramoeba.</title>
        <authorList>
            <person name="Jerlstrom-Hultqvist J."/>
            <person name="Cepicka I."/>
            <person name="Gallot-Lavallee L."/>
            <person name="Salas-Leiva D."/>
            <person name="Curtis B.A."/>
            <person name="Zahonova K."/>
            <person name="Pipaliya S."/>
            <person name="Dacks J."/>
            <person name="Roger A.J."/>
        </authorList>
    </citation>
    <scope>NUCLEOTIDE SEQUENCE</scope>
    <source>
        <strain evidence="2">Schooner1</strain>
    </source>
</reference>